<reference evidence="1 2" key="1">
    <citation type="submission" date="2023-07" db="EMBL/GenBank/DDBJ databases">
        <title>Sorghum-associated microbial communities from plants grown in Nebraska, USA.</title>
        <authorList>
            <person name="Schachtman D."/>
        </authorList>
    </citation>
    <scope>NUCLEOTIDE SEQUENCE [LARGE SCALE GENOMIC DNA]</scope>
    <source>
        <strain evidence="1 2">BE190</strain>
    </source>
</reference>
<organism evidence="1 2">
    <name type="scientific">Cellvibrio fibrivorans</name>
    <dbReference type="NCBI Taxonomy" id="126350"/>
    <lineage>
        <taxon>Bacteria</taxon>
        <taxon>Pseudomonadati</taxon>
        <taxon>Pseudomonadota</taxon>
        <taxon>Gammaproteobacteria</taxon>
        <taxon>Cellvibrionales</taxon>
        <taxon>Cellvibrionaceae</taxon>
        <taxon>Cellvibrio</taxon>
    </lineage>
</organism>
<dbReference type="RefSeq" id="WP_310069281.1">
    <property type="nucleotide sequence ID" value="NZ_JAVDVX010000001.1"/>
</dbReference>
<protein>
    <submittedName>
        <fullName evidence="1">Uncharacterized protein</fullName>
    </submittedName>
</protein>
<evidence type="ECO:0000313" key="1">
    <source>
        <dbReference type="EMBL" id="MDR7088948.1"/>
    </source>
</evidence>
<dbReference type="Proteomes" id="UP001253595">
    <property type="component" value="Unassembled WGS sequence"/>
</dbReference>
<gene>
    <name evidence="1" type="ORF">J2X05_000951</name>
</gene>
<evidence type="ECO:0000313" key="2">
    <source>
        <dbReference type="Proteomes" id="UP001253595"/>
    </source>
</evidence>
<keyword evidence="2" id="KW-1185">Reference proteome</keyword>
<proteinExistence type="predicted"/>
<accession>A0ABU1UUX8</accession>
<name>A0ABU1UUX8_9GAMM</name>
<dbReference type="EMBL" id="JAVDVX010000001">
    <property type="protein sequence ID" value="MDR7088948.1"/>
    <property type="molecule type" value="Genomic_DNA"/>
</dbReference>
<comment type="caution">
    <text evidence="1">The sequence shown here is derived from an EMBL/GenBank/DDBJ whole genome shotgun (WGS) entry which is preliminary data.</text>
</comment>
<sequence length="270" mass="30303">MAHFKPILTLAIEHLFFSDGRCTNLVFTTTPATRRVLQQYQLAVKAEDTGIAIFADQECSVAFDSEALLRFEVFAQDPYFSFYTLETQNKKLPLYYSSKNITADNSSLVLLDEQPAESHDARLVRTKPGDRTPLLSVDIDLSGAEFATVRQAEAAPVARTIKFNTRDIYWKYYFFGELAKLELDIHDLSSQVAVAFDPSDEVVAKNGKAFISQIPIAMNSAPKQRFQLKDKSNAGKILIKRLPNAGVNLISKSRDLRGQQILVAEIYVNQ</sequence>